<evidence type="ECO:0000313" key="2">
    <source>
        <dbReference type="EMBL" id="KKK97748.1"/>
    </source>
</evidence>
<keyword evidence="1" id="KW-1133">Transmembrane helix</keyword>
<protein>
    <submittedName>
        <fullName evidence="2">Uncharacterized protein</fullName>
    </submittedName>
</protein>
<sequence length="92" mass="10467">MGALEDGRSRLGGESPLDMERDVSATWRERLENAALAPVTRTSRGYYLWVAFLLMVIAWGAYAYSRQLQDGLIVTGMRDRISWGLYITTFVF</sequence>
<reference evidence="2" key="1">
    <citation type="journal article" date="2015" name="Nature">
        <title>Complex archaea that bridge the gap between prokaryotes and eukaryotes.</title>
        <authorList>
            <person name="Spang A."/>
            <person name="Saw J.H."/>
            <person name="Jorgensen S.L."/>
            <person name="Zaremba-Niedzwiedzka K."/>
            <person name="Martijn J."/>
            <person name="Lind A.E."/>
            <person name="van Eijk R."/>
            <person name="Schleper C."/>
            <person name="Guy L."/>
            <person name="Ettema T.J."/>
        </authorList>
    </citation>
    <scope>NUCLEOTIDE SEQUENCE</scope>
</reference>
<feature type="transmembrane region" description="Helical" evidence="1">
    <location>
        <begin position="46"/>
        <end position="64"/>
    </location>
</feature>
<organism evidence="2">
    <name type="scientific">marine sediment metagenome</name>
    <dbReference type="NCBI Taxonomy" id="412755"/>
    <lineage>
        <taxon>unclassified sequences</taxon>
        <taxon>metagenomes</taxon>
        <taxon>ecological metagenomes</taxon>
    </lineage>
</organism>
<name>A0A0F8ZV23_9ZZZZ</name>
<dbReference type="EMBL" id="LAZR01045912">
    <property type="protein sequence ID" value="KKK97748.1"/>
    <property type="molecule type" value="Genomic_DNA"/>
</dbReference>
<proteinExistence type="predicted"/>
<feature type="non-terminal residue" evidence="2">
    <location>
        <position position="92"/>
    </location>
</feature>
<gene>
    <name evidence="2" type="ORF">LCGC14_2649640</name>
</gene>
<dbReference type="AlphaFoldDB" id="A0A0F8ZV23"/>
<keyword evidence="1" id="KW-0812">Transmembrane</keyword>
<accession>A0A0F8ZV23</accession>
<evidence type="ECO:0000256" key="1">
    <source>
        <dbReference type="SAM" id="Phobius"/>
    </source>
</evidence>
<keyword evidence="1" id="KW-0472">Membrane</keyword>
<comment type="caution">
    <text evidence="2">The sequence shown here is derived from an EMBL/GenBank/DDBJ whole genome shotgun (WGS) entry which is preliminary data.</text>
</comment>